<dbReference type="Gene3D" id="3.30.930.10">
    <property type="entry name" value="Bira Bifunctional Protein, Domain 2"/>
    <property type="match status" value="1"/>
</dbReference>
<keyword evidence="7 13" id="KW-0547">Nucleotide-binding</keyword>
<dbReference type="InterPro" id="IPR002319">
    <property type="entry name" value="Phenylalanyl-tRNA_Synthase"/>
</dbReference>
<keyword evidence="8 13" id="KW-0067">ATP-binding</keyword>
<comment type="cofactor">
    <cofactor evidence="13">
        <name>Mg(2+)</name>
        <dbReference type="ChEBI" id="CHEBI:18420"/>
    </cofactor>
    <text evidence="13">Binds 2 magnesium ions per tetramer.</text>
</comment>
<comment type="catalytic activity">
    <reaction evidence="12 13">
        <text>tRNA(Phe) + L-phenylalanine + ATP = L-phenylalanyl-tRNA(Phe) + AMP + diphosphate + H(+)</text>
        <dbReference type="Rhea" id="RHEA:19413"/>
        <dbReference type="Rhea" id="RHEA-COMP:9668"/>
        <dbReference type="Rhea" id="RHEA-COMP:9699"/>
        <dbReference type="ChEBI" id="CHEBI:15378"/>
        <dbReference type="ChEBI" id="CHEBI:30616"/>
        <dbReference type="ChEBI" id="CHEBI:33019"/>
        <dbReference type="ChEBI" id="CHEBI:58095"/>
        <dbReference type="ChEBI" id="CHEBI:78442"/>
        <dbReference type="ChEBI" id="CHEBI:78531"/>
        <dbReference type="ChEBI" id="CHEBI:456215"/>
        <dbReference type="EC" id="6.1.1.20"/>
    </reaction>
</comment>
<gene>
    <name evidence="13 15" type="primary">pheS</name>
    <name evidence="15" type="ORF">FKY71_02845</name>
</gene>
<proteinExistence type="inferred from homology"/>
<dbReference type="Proteomes" id="UP000315400">
    <property type="component" value="Unassembled WGS sequence"/>
</dbReference>
<dbReference type="GO" id="GO:0004826">
    <property type="term" value="F:phenylalanine-tRNA ligase activity"/>
    <property type="evidence" value="ECO:0007669"/>
    <property type="project" value="UniProtKB-UniRule"/>
</dbReference>
<comment type="subcellular location">
    <subcellularLocation>
        <location evidence="1 13">Cytoplasm</location>
    </subcellularLocation>
</comment>
<dbReference type="GO" id="GO:0000287">
    <property type="term" value="F:magnesium ion binding"/>
    <property type="evidence" value="ECO:0007669"/>
    <property type="project" value="UniProtKB-UniRule"/>
</dbReference>
<evidence type="ECO:0000313" key="16">
    <source>
        <dbReference type="Proteomes" id="UP000315400"/>
    </source>
</evidence>
<dbReference type="GO" id="GO:0005737">
    <property type="term" value="C:cytoplasm"/>
    <property type="evidence" value="ECO:0007669"/>
    <property type="project" value="UniProtKB-SubCell"/>
</dbReference>
<dbReference type="FunFam" id="3.30.930.10:FF:000003">
    <property type="entry name" value="Phenylalanine--tRNA ligase alpha subunit"/>
    <property type="match status" value="1"/>
</dbReference>
<dbReference type="InterPro" id="IPR006195">
    <property type="entry name" value="aa-tRNA-synth_II"/>
</dbReference>
<evidence type="ECO:0000256" key="8">
    <source>
        <dbReference type="ARBA" id="ARBA00022840"/>
    </source>
</evidence>
<dbReference type="InterPro" id="IPR022911">
    <property type="entry name" value="Phe_tRNA_ligase_alpha1_bac"/>
</dbReference>
<name>A0A540VV04_9GAMM</name>
<dbReference type="InterPro" id="IPR004529">
    <property type="entry name" value="Phe-tRNA-synth_IIc_asu"/>
</dbReference>
<accession>A0A540VV04</accession>
<dbReference type="PANTHER" id="PTHR11538">
    <property type="entry name" value="PHENYLALANYL-TRNA SYNTHETASE"/>
    <property type="match status" value="1"/>
</dbReference>
<keyword evidence="6 13" id="KW-0479">Metal-binding</keyword>
<evidence type="ECO:0000256" key="13">
    <source>
        <dbReference type="HAMAP-Rule" id="MF_00281"/>
    </source>
</evidence>
<dbReference type="SUPFAM" id="SSF46589">
    <property type="entry name" value="tRNA-binding arm"/>
    <property type="match status" value="1"/>
</dbReference>
<evidence type="ECO:0000256" key="2">
    <source>
        <dbReference type="ARBA" id="ARBA00010207"/>
    </source>
</evidence>
<feature type="domain" description="Aminoacyl-transfer RNA synthetases class-II family profile" evidence="14">
    <location>
        <begin position="120"/>
        <end position="337"/>
    </location>
</feature>
<dbReference type="AlphaFoldDB" id="A0A540VV04"/>
<dbReference type="EC" id="6.1.1.20" evidence="13"/>
<dbReference type="GO" id="GO:0006432">
    <property type="term" value="P:phenylalanyl-tRNA aminoacylation"/>
    <property type="evidence" value="ECO:0007669"/>
    <property type="project" value="UniProtKB-UniRule"/>
</dbReference>
<keyword evidence="10 13" id="KW-0648">Protein biosynthesis</keyword>
<evidence type="ECO:0000256" key="9">
    <source>
        <dbReference type="ARBA" id="ARBA00022842"/>
    </source>
</evidence>
<dbReference type="InterPro" id="IPR045864">
    <property type="entry name" value="aa-tRNA-synth_II/BPL/LPL"/>
</dbReference>
<dbReference type="Pfam" id="PF01409">
    <property type="entry name" value="tRNA-synt_2d"/>
    <property type="match status" value="1"/>
</dbReference>
<keyword evidence="11 13" id="KW-0030">Aminoacyl-tRNA synthetase</keyword>
<evidence type="ECO:0000259" key="14">
    <source>
        <dbReference type="PROSITE" id="PS50862"/>
    </source>
</evidence>
<comment type="caution">
    <text evidence="15">The sequence shown here is derived from an EMBL/GenBank/DDBJ whole genome shotgun (WGS) entry which is preliminary data.</text>
</comment>
<organism evidence="15 16">
    <name type="scientific">Spiribacter salinus</name>
    <dbReference type="NCBI Taxonomy" id="1335746"/>
    <lineage>
        <taxon>Bacteria</taxon>
        <taxon>Pseudomonadati</taxon>
        <taxon>Pseudomonadota</taxon>
        <taxon>Gammaproteobacteria</taxon>
        <taxon>Chromatiales</taxon>
        <taxon>Ectothiorhodospiraceae</taxon>
        <taxon>Spiribacter</taxon>
    </lineage>
</organism>
<keyword evidence="4 13" id="KW-0963">Cytoplasm</keyword>
<feature type="binding site" evidence="13">
    <location>
        <position position="253"/>
    </location>
    <ligand>
        <name>Mg(2+)</name>
        <dbReference type="ChEBI" id="CHEBI:18420"/>
        <note>shared with beta subunit</note>
    </ligand>
</feature>
<evidence type="ECO:0000256" key="12">
    <source>
        <dbReference type="ARBA" id="ARBA00049255"/>
    </source>
</evidence>
<comment type="similarity">
    <text evidence="2 13">Belongs to the class-II aminoacyl-tRNA synthetase family. Phe-tRNA synthetase alpha subunit type 1 subfamily.</text>
</comment>
<evidence type="ECO:0000256" key="7">
    <source>
        <dbReference type="ARBA" id="ARBA00022741"/>
    </source>
</evidence>
<dbReference type="PROSITE" id="PS50862">
    <property type="entry name" value="AA_TRNA_LIGASE_II"/>
    <property type="match status" value="1"/>
</dbReference>
<dbReference type="InterPro" id="IPR010978">
    <property type="entry name" value="tRNA-bd_arm"/>
</dbReference>
<dbReference type="HAMAP" id="MF_00281">
    <property type="entry name" value="Phe_tRNA_synth_alpha1"/>
    <property type="match status" value="1"/>
</dbReference>
<dbReference type="GO" id="GO:0005524">
    <property type="term" value="F:ATP binding"/>
    <property type="evidence" value="ECO:0007669"/>
    <property type="project" value="UniProtKB-UniRule"/>
</dbReference>
<evidence type="ECO:0000256" key="3">
    <source>
        <dbReference type="ARBA" id="ARBA00011209"/>
    </source>
</evidence>
<dbReference type="GO" id="GO:0000049">
    <property type="term" value="F:tRNA binding"/>
    <property type="evidence" value="ECO:0007669"/>
    <property type="project" value="InterPro"/>
</dbReference>
<comment type="subunit">
    <text evidence="3 13">Tetramer of two alpha and two beta subunits.</text>
</comment>
<dbReference type="SUPFAM" id="SSF55681">
    <property type="entry name" value="Class II aaRS and biotin synthetases"/>
    <property type="match status" value="1"/>
</dbReference>
<evidence type="ECO:0000256" key="5">
    <source>
        <dbReference type="ARBA" id="ARBA00022598"/>
    </source>
</evidence>
<evidence type="ECO:0000256" key="1">
    <source>
        <dbReference type="ARBA" id="ARBA00004496"/>
    </source>
</evidence>
<dbReference type="STRING" id="1260251.SPISAL_03530"/>
<keyword evidence="5 13" id="KW-0436">Ligase</keyword>
<evidence type="ECO:0000256" key="10">
    <source>
        <dbReference type="ARBA" id="ARBA00022917"/>
    </source>
</evidence>
<reference evidence="15 16" key="1">
    <citation type="submission" date="2019-06" db="EMBL/GenBank/DDBJ databases">
        <title>Metagenome assembled Genome of Spiribacter salinus SL48-SHIP from the microbial mat of Salt Lake 48 (Novosibirsk region, Russia).</title>
        <authorList>
            <person name="Shipova A."/>
            <person name="Rozanov A.S."/>
            <person name="Bryanskaya A.V."/>
            <person name="Peltek S.E."/>
        </authorList>
    </citation>
    <scope>NUCLEOTIDE SEQUENCE [LARGE SCALE GENOMIC DNA]</scope>
    <source>
        <strain evidence="15">SL48-SHIP-2</strain>
    </source>
</reference>
<protein>
    <recommendedName>
        <fullName evidence="13">Phenylalanine--tRNA ligase alpha subunit</fullName>
        <ecNumber evidence="13">6.1.1.20</ecNumber>
    </recommendedName>
    <alternativeName>
        <fullName evidence="13">Phenylalanyl-tRNA synthetase alpha subunit</fullName>
        <shortName evidence="13">PheRS</shortName>
    </alternativeName>
</protein>
<evidence type="ECO:0000256" key="11">
    <source>
        <dbReference type="ARBA" id="ARBA00023146"/>
    </source>
</evidence>
<evidence type="ECO:0000256" key="4">
    <source>
        <dbReference type="ARBA" id="ARBA00022490"/>
    </source>
</evidence>
<dbReference type="EMBL" id="VIFK01000010">
    <property type="protein sequence ID" value="TQF00527.1"/>
    <property type="molecule type" value="Genomic_DNA"/>
</dbReference>
<dbReference type="CDD" id="cd00496">
    <property type="entry name" value="PheRS_alpha_core"/>
    <property type="match status" value="1"/>
</dbReference>
<sequence length="339" mass="37448">MSEDLQALTGQAEAAVDAAASVAELEEIRVAYLGKKGRLTEQLKALGQLPAEERPAAGQAINAAKQRVTERLDARRAALAHAELDAALESERVDVTLPGRGDAAGGLHPITRTLERIEAMFRGIGFATAEGPEIEDDHHNFEALNIPADHPARAMHDTFYFDARHLLRTHTSPVQIRVMESDGAPVRVIAPGRVYRCDSDLTHTPMFHQVEGLLVDEGVTFGDLKALLDDFVKQFFEADLAVRFRPSYFPFTEPSAEVDVECMFCHGDGCRVCSGSGWLEILGCGMVHPAVFEAVGIDAERYTGYAFGMGVERLAMLRYGVNDLRIFFENDLRFLRQFR</sequence>
<dbReference type="PANTHER" id="PTHR11538:SF41">
    <property type="entry name" value="PHENYLALANINE--TRNA LIGASE, MITOCHONDRIAL"/>
    <property type="match status" value="1"/>
</dbReference>
<evidence type="ECO:0000256" key="6">
    <source>
        <dbReference type="ARBA" id="ARBA00022723"/>
    </source>
</evidence>
<dbReference type="InterPro" id="IPR004188">
    <property type="entry name" value="Phe-tRNA_ligase_II_N"/>
</dbReference>
<keyword evidence="9 13" id="KW-0460">Magnesium</keyword>
<evidence type="ECO:0000313" key="15">
    <source>
        <dbReference type="EMBL" id="TQF00527.1"/>
    </source>
</evidence>
<dbReference type="NCBIfam" id="TIGR00468">
    <property type="entry name" value="pheS"/>
    <property type="match status" value="1"/>
</dbReference>
<dbReference type="Pfam" id="PF02912">
    <property type="entry name" value="Phe_tRNA-synt_N"/>
    <property type="match status" value="1"/>
</dbReference>